<dbReference type="InterPro" id="IPR030395">
    <property type="entry name" value="GP_PDE_dom"/>
</dbReference>
<dbReference type="RefSeq" id="WP_106583966.1">
    <property type="nucleotide sequence ID" value="NZ_PYGA01000011.1"/>
</dbReference>
<feature type="domain" description="GP-PDE" evidence="2">
    <location>
        <begin position="39"/>
        <end position="289"/>
    </location>
</feature>
<evidence type="ECO:0000256" key="1">
    <source>
        <dbReference type="SAM" id="SignalP"/>
    </source>
</evidence>
<gene>
    <name evidence="3" type="ORF">CLV63_111199</name>
</gene>
<name>A0A2P8DHC7_9ACTN</name>
<protein>
    <submittedName>
        <fullName evidence="3">Glycerophosphoryl diester phosphodiesterase</fullName>
    </submittedName>
</protein>
<evidence type="ECO:0000313" key="3">
    <source>
        <dbReference type="EMBL" id="PSK96603.1"/>
    </source>
</evidence>
<proteinExistence type="predicted"/>
<dbReference type="InterPro" id="IPR017946">
    <property type="entry name" value="PLC-like_Pdiesterase_TIM-brl"/>
</dbReference>
<keyword evidence="4" id="KW-1185">Reference proteome</keyword>
<feature type="chain" id="PRO_5038348065" evidence="1">
    <location>
        <begin position="25"/>
        <end position="295"/>
    </location>
</feature>
<evidence type="ECO:0000313" key="4">
    <source>
        <dbReference type="Proteomes" id="UP000240542"/>
    </source>
</evidence>
<evidence type="ECO:0000259" key="2">
    <source>
        <dbReference type="PROSITE" id="PS51704"/>
    </source>
</evidence>
<dbReference type="EMBL" id="PYGA01000011">
    <property type="protein sequence ID" value="PSK96603.1"/>
    <property type="molecule type" value="Genomic_DNA"/>
</dbReference>
<dbReference type="PANTHER" id="PTHR46211">
    <property type="entry name" value="GLYCEROPHOSPHORYL DIESTER PHOSPHODIESTERASE"/>
    <property type="match status" value="1"/>
</dbReference>
<dbReference type="Pfam" id="PF03009">
    <property type="entry name" value="GDPD"/>
    <property type="match status" value="1"/>
</dbReference>
<organism evidence="3 4">
    <name type="scientific">Murinocardiopsis flavida</name>
    <dbReference type="NCBI Taxonomy" id="645275"/>
    <lineage>
        <taxon>Bacteria</taxon>
        <taxon>Bacillati</taxon>
        <taxon>Actinomycetota</taxon>
        <taxon>Actinomycetes</taxon>
        <taxon>Streptosporangiales</taxon>
        <taxon>Nocardiopsidaceae</taxon>
        <taxon>Murinocardiopsis</taxon>
    </lineage>
</organism>
<dbReference type="OrthoDB" id="9758957at2"/>
<accession>A0A2P8DHC7</accession>
<dbReference type="PROSITE" id="PS51704">
    <property type="entry name" value="GP_PDE"/>
    <property type="match status" value="1"/>
</dbReference>
<dbReference type="GO" id="GO:0006629">
    <property type="term" value="P:lipid metabolic process"/>
    <property type="evidence" value="ECO:0007669"/>
    <property type="project" value="InterPro"/>
</dbReference>
<dbReference type="AlphaFoldDB" id="A0A2P8DHC7"/>
<comment type="caution">
    <text evidence="3">The sequence shown here is derived from an EMBL/GenBank/DDBJ whole genome shotgun (WGS) entry which is preliminary data.</text>
</comment>
<dbReference type="Proteomes" id="UP000240542">
    <property type="component" value="Unassembled WGS sequence"/>
</dbReference>
<keyword evidence="1" id="KW-0732">Signal</keyword>
<sequence length="295" mass="32167">MISRIGVVATVAACALVGSAGAAAAAPADTQGERERSAVVDVAHRGASAYAPENTIAAIDEAKARGAGTVEVDVQRSKDGKLVLFHDLTMERTTDVEKVYPGRDDYRVGDFTLRQLRKLDAGSWFDASYKGERIPTLEEGLRRLKHEGLNLLLEQKAPERYPGIEKETADLLKKHPWWLAGNPSSEPNRLAIQSFDHASVKRSHDRLPDVPHGLLGKVAKGELGKVAKWADQVNPDHKKIDAAYVKAVHKKGMEVYVYTVNEPADMRTAIGAGVDGIISDVPDVLLKVIEEQRLP</sequence>
<dbReference type="SUPFAM" id="SSF51695">
    <property type="entry name" value="PLC-like phosphodiesterases"/>
    <property type="match status" value="1"/>
</dbReference>
<dbReference type="GO" id="GO:0008081">
    <property type="term" value="F:phosphoric diester hydrolase activity"/>
    <property type="evidence" value="ECO:0007669"/>
    <property type="project" value="InterPro"/>
</dbReference>
<dbReference type="PANTHER" id="PTHR46211:SF1">
    <property type="entry name" value="GLYCEROPHOSPHODIESTER PHOSPHODIESTERASE, CYTOPLASMIC"/>
    <property type="match status" value="1"/>
</dbReference>
<dbReference type="Gene3D" id="3.20.20.190">
    <property type="entry name" value="Phosphatidylinositol (PI) phosphodiesterase"/>
    <property type="match status" value="1"/>
</dbReference>
<reference evidence="3 4" key="1">
    <citation type="submission" date="2018-03" db="EMBL/GenBank/DDBJ databases">
        <title>Genomic Encyclopedia of Archaeal and Bacterial Type Strains, Phase II (KMG-II): from individual species to whole genera.</title>
        <authorList>
            <person name="Goeker M."/>
        </authorList>
    </citation>
    <scope>NUCLEOTIDE SEQUENCE [LARGE SCALE GENOMIC DNA]</scope>
    <source>
        <strain evidence="3 4">DSM 45312</strain>
    </source>
</reference>
<feature type="signal peptide" evidence="1">
    <location>
        <begin position="1"/>
        <end position="24"/>
    </location>
</feature>